<feature type="compositionally biased region" description="Basic and acidic residues" evidence="1">
    <location>
        <begin position="483"/>
        <end position="502"/>
    </location>
</feature>
<evidence type="ECO:0000313" key="2">
    <source>
        <dbReference type="EMBL" id="KIW74507.1"/>
    </source>
</evidence>
<dbReference type="GeneID" id="25311937"/>
<feature type="region of interest" description="Disordered" evidence="1">
    <location>
        <begin position="162"/>
        <end position="331"/>
    </location>
</feature>
<dbReference type="VEuPathDB" id="FungiDB:Z517_12447"/>
<sequence length="563" mass="61419">MPASASSIQKIETQQDITNGLLYHDLSPLRDLSGPNQYHTSDITSREHKDKMAGQPDQDAESKQPRPRLTIRELREAAQKEAAQKEVQKAALTSQANKAPQIPQETRRKSSSMPQKKPSILGGLFQVREPTQIALNQVATQMIAQHGSTSATKVPNVRLEKMPEFVPKVNSKWDGIPESVKRRERREKEKDKERNRKESSLFTNSKARSDNGKDKSRTNVGSRNSSSTTGSSFGAPASSIGSQGASSRTRFYTRSTNSSQDLASQQRTDASIFSPPLTSSSAFSLAESVSDMPSNPCRGSGLASTRSHYSHTQDLTREPRTPSSMDQPPASCATFAATTTREYGLLNPHAITRGQGGEEGSCKLSTDISVENSARYADAGMQPPESQYRPHTAAFLPYLTSSPARPQDVSPTAPPRLELQPPVGRGADDMTNLLVALSSSGSDLLSPLTAGKKKSGTKLNDAFLAGEARELVLPDDATGQSRDSSRSRIQQDLEKRPDSSRDRLGLRASMLFDDDTTPWGSKETTVPAALEPQIMKSVPNTKIKFHKPFGRVGKDKDKWKTTL</sequence>
<dbReference type="HOGENOM" id="CLU_029459_0_0_1"/>
<feature type="compositionally biased region" description="Polar residues" evidence="1">
    <location>
        <begin position="302"/>
        <end position="313"/>
    </location>
</feature>
<dbReference type="AlphaFoldDB" id="A0A0D2EJJ6"/>
<feature type="compositionally biased region" description="Basic and acidic residues" evidence="1">
    <location>
        <begin position="186"/>
        <end position="199"/>
    </location>
</feature>
<gene>
    <name evidence="2" type="ORF">Z517_12447</name>
</gene>
<feature type="compositionally biased region" description="Basic and acidic residues" evidence="1">
    <location>
        <begin position="60"/>
        <end position="88"/>
    </location>
</feature>
<feature type="region of interest" description="Disordered" evidence="1">
    <location>
        <begin position="26"/>
        <end position="124"/>
    </location>
</feature>
<evidence type="ECO:0000256" key="1">
    <source>
        <dbReference type="SAM" id="MobiDB-lite"/>
    </source>
</evidence>
<feature type="compositionally biased region" description="Low complexity" evidence="1">
    <location>
        <begin position="218"/>
        <end position="239"/>
    </location>
</feature>
<feature type="compositionally biased region" description="Low complexity" evidence="1">
    <location>
        <begin position="279"/>
        <end position="290"/>
    </location>
</feature>
<protein>
    <submittedName>
        <fullName evidence="2">Uncharacterized protein</fullName>
    </submittedName>
</protein>
<keyword evidence="3" id="KW-1185">Reference proteome</keyword>
<feature type="region of interest" description="Disordered" evidence="1">
    <location>
        <begin position="401"/>
        <end position="426"/>
    </location>
</feature>
<accession>A0A0D2EJJ6</accession>
<feature type="region of interest" description="Disordered" evidence="1">
    <location>
        <begin position="474"/>
        <end position="502"/>
    </location>
</feature>
<reference evidence="2 3" key="1">
    <citation type="submission" date="2015-01" db="EMBL/GenBank/DDBJ databases">
        <title>The Genome Sequence of Fonsecaea pedrosoi CBS 271.37.</title>
        <authorList>
            <consortium name="The Broad Institute Genomics Platform"/>
            <person name="Cuomo C."/>
            <person name="de Hoog S."/>
            <person name="Gorbushina A."/>
            <person name="Stielow B."/>
            <person name="Teixiera M."/>
            <person name="Abouelleil A."/>
            <person name="Chapman S.B."/>
            <person name="Priest M."/>
            <person name="Young S.K."/>
            <person name="Wortman J."/>
            <person name="Nusbaum C."/>
            <person name="Birren B."/>
        </authorList>
    </citation>
    <scope>NUCLEOTIDE SEQUENCE [LARGE SCALE GENOMIC DNA]</scope>
    <source>
        <strain evidence="2 3">CBS 271.37</strain>
    </source>
</reference>
<name>A0A0D2EJJ6_9EURO</name>
<organism evidence="2 3">
    <name type="scientific">Fonsecaea pedrosoi CBS 271.37</name>
    <dbReference type="NCBI Taxonomy" id="1442368"/>
    <lineage>
        <taxon>Eukaryota</taxon>
        <taxon>Fungi</taxon>
        <taxon>Dikarya</taxon>
        <taxon>Ascomycota</taxon>
        <taxon>Pezizomycotina</taxon>
        <taxon>Eurotiomycetes</taxon>
        <taxon>Chaetothyriomycetidae</taxon>
        <taxon>Chaetothyriales</taxon>
        <taxon>Herpotrichiellaceae</taxon>
        <taxon>Fonsecaea</taxon>
    </lineage>
</organism>
<dbReference type="Proteomes" id="UP000053029">
    <property type="component" value="Unassembled WGS sequence"/>
</dbReference>
<proteinExistence type="predicted"/>
<dbReference type="RefSeq" id="XP_013278315.1">
    <property type="nucleotide sequence ID" value="XM_013422861.1"/>
</dbReference>
<dbReference type="EMBL" id="KN846977">
    <property type="protein sequence ID" value="KIW74507.1"/>
    <property type="molecule type" value="Genomic_DNA"/>
</dbReference>
<feature type="compositionally biased region" description="Polar residues" evidence="1">
    <location>
        <begin position="240"/>
        <end position="271"/>
    </location>
</feature>
<dbReference type="OrthoDB" id="4117770at2759"/>
<feature type="compositionally biased region" description="Polar residues" evidence="1">
    <location>
        <begin position="34"/>
        <end position="43"/>
    </location>
</feature>
<evidence type="ECO:0000313" key="3">
    <source>
        <dbReference type="Proteomes" id="UP000053029"/>
    </source>
</evidence>
<feature type="compositionally biased region" description="Basic and acidic residues" evidence="1">
    <location>
        <begin position="207"/>
        <end position="217"/>
    </location>
</feature>